<organism evidence="1 2">
    <name type="scientific">Haemaphysalis longicornis</name>
    <name type="common">Bush tick</name>
    <dbReference type="NCBI Taxonomy" id="44386"/>
    <lineage>
        <taxon>Eukaryota</taxon>
        <taxon>Metazoa</taxon>
        <taxon>Ecdysozoa</taxon>
        <taxon>Arthropoda</taxon>
        <taxon>Chelicerata</taxon>
        <taxon>Arachnida</taxon>
        <taxon>Acari</taxon>
        <taxon>Parasitiformes</taxon>
        <taxon>Ixodida</taxon>
        <taxon>Ixodoidea</taxon>
        <taxon>Ixodidae</taxon>
        <taxon>Haemaphysalinae</taxon>
        <taxon>Haemaphysalis</taxon>
    </lineage>
</organism>
<accession>A0A9J6GS82</accession>
<protein>
    <submittedName>
        <fullName evidence="1">Uncharacterized protein</fullName>
    </submittedName>
</protein>
<sequence length="101" mass="11180">MRENYSMSAQRAIPSPTLFNLSMSDFPPLLNAIAGLKTAIYTDDITLWCHNGSPGTQGETPQRGIDSISQYTTSIVLVCSHETKEYTVFINSRKDHVNDIG</sequence>
<gene>
    <name evidence="1" type="ORF">HPB48_011913</name>
</gene>
<dbReference type="Proteomes" id="UP000821853">
    <property type="component" value="Unassembled WGS sequence"/>
</dbReference>
<name>A0A9J6GS82_HAELO</name>
<dbReference type="EMBL" id="JABSTR010000008">
    <property type="protein sequence ID" value="KAH9378027.1"/>
    <property type="molecule type" value="Genomic_DNA"/>
</dbReference>
<proteinExistence type="predicted"/>
<dbReference type="OrthoDB" id="10576131at2759"/>
<evidence type="ECO:0000313" key="2">
    <source>
        <dbReference type="Proteomes" id="UP000821853"/>
    </source>
</evidence>
<evidence type="ECO:0000313" key="1">
    <source>
        <dbReference type="EMBL" id="KAH9378027.1"/>
    </source>
</evidence>
<keyword evidence="2" id="KW-1185">Reference proteome</keyword>
<dbReference type="VEuPathDB" id="VectorBase:HLOH_064206"/>
<comment type="caution">
    <text evidence="1">The sequence shown here is derived from an EMBL/GenBank/DDBJ whole genome shotgun (WGS) entry which is preliminary data.</text>
</comment>
<reference evidence="1 2" key="1">
    <citation type="journal article" date="2020" name="Cell">
        <title>Large-Scale Comparative Analyses of Tick Genomes Elucidate Their Genetic Diversity and Vector Capacities.</title>
        <authorList>
            <consortium name="Tick Genome and Microbiome Consortium (TIGMIC)"/>
            <person name="Jia N."/>
            <person name="Wang J."/>
            <person name="Shi W."/>
            <person name="Du L."/>
            <person name="Sun Y."/>
            <person name="Zhan W."/>
            <person name="Jiang J.F."/>
            <person name="Wang Q."/>
            <person name="Zhang B."/>
            <person name="Ji P."/>
            <person name="Bell-Sakyi L."/>
            <person name="Cui X.M."/>
            <person name="Yuan T.T."/>
            <person name="Jiang B.G."/>
            <person name="Yang W.F."/>
            <person name="Lam T.T."/>
            <person name="Chang Q.C."/>
            <person name="Ding S.J."/>
            <person name="Wang X.J."/>
            <person name="Zhu J.G."/>
            <person name="Ruan X.D."/>
            <person name="Zhao L."/>
            <person name="Wei J.T."/>
            <person name="Ye R.Z."/>
            <person name="Que T.C."/>
            <person name="Du C.H."/>
            <person name="Zhou Y.H."/>
            <person name="Cheng J.X."/>
            <person name="Dai P.F."/>
            <person name="Guo W.B."/>
            <person name="Han X.H."/>
            <person name="Huang E.J."/>
            <person name="Li L.F."/>
            <person name="Wei W."/>
            <person name="Gao Y.C."/>
            <person name="Liu J.Z."/>
            <person name="Shao H.Z."/>
            <person name="Wang X."/>
            <person name="Wang C.C."/>
            <person name="Yang T.C."/>
            <person name="Huo Q.B."/>
            <person name="Li W."/>
            <person name="Chen H.Y."/>
            <person name="Chen S.E."/>
            <person name="Zhou L.G."/>
            <person name="Ni X.B."/>
            <person name="Tian J.H."/>
            <person name="Sheng Y."/>
            <person name="Liu T."/>
            <person name="Pan Y.S."/>
            <person name="Xia L.Y."/>
            <person name="Li J."/>
            <person name="Zhao F."/>
            <person name="Cao W.C."/>
        </authorList>
    </citation>
    <scope>NUCLEOTIDE SEQUENCE [LARGE SCALE GENOMIC DNA]</scope>
    <source>
        <strain evidence="1">HaeL-2018</strain>
    </source>
</reference>
<dbReference type="AlphaFoldDB" id="A0A9J6GS82"/>